<name>A0ABT7JBH4_9ACTN</name>
<comment type="caution">
    <text evidence="1">The sequence shown here is derived from an EMBL/GenBank/DDBJ whole genome shotgun (WGS) entry which is preliminary data.</text>
</comment>
<organism evidence="1 2">
    <name type="scientific">Streptomyces fuscus</name>
    <dbReference type="NCBI Taxonomy" id="3048495"/>
    <lineage>
        <taxon>Bacteria</taxon>
        <taxon>Bacillati</taxon>
        <taxon>Actinomycetota</taxon>
        <taxon>Actinomycetes</taxon>
        <taxon>Kitasatosporales</taxon>
        <taxon>Streptomycetaceae</taxon>
        <taxon>Streptomyces</taxon>
    </lineage>
</organism>
<dbReference type="Proteomes" id="UP001241926">
    <property type="component" value="Unassembled WGS sequence"/>
</dbReference>
<accession>A0ABT7JBH4</accession>
<reference evidence="1 2" key="1">
    <citation type="submission" date="2023-05" db="EMBL/GenBank/DDBJ databases">
        <title>Streptomyces fuscus sp. nov., a brown-black pigment producing actinomyces isolated from dry sand of Sea duck farm.</title>
        <authorList>
            <person name="Xie J."/>
            <person name="Shen N."/>
        </authorList>
    </citation>
    <scope>NUCLEOTIDE SEQUENCE [LARGE SCALE GENOMIC DNA]</scope>
    <source>
        <strain evidence="1 2">GXMU-J15</strain>
    </source>
</reference>
<evidence type="ECO:0000313" key="1">
    <source>
        <dbReference type="EMBL" id="MDL2082204.1"/>
    </source>
</evidence>
<evidence type="ECO:0000313" key="2">
    <source>
        <dbReference type="Proteomes" id="UP001241926"/>
    </source>
</evidence>
<dbReference type="Pfam" id="PF20062">
    <property type="entry name" value="DUF6461"/>
    <property type="match status" value="1"/>
</dbReference>
<dbReference type="RefSeq" id="WP_141689609.1">
    <property type="nucleotide sequence ID" value="NZ_JASJUS010000091.1"/>
</dbReference>
<dbReference type="InterPro" id="IPR045592">
    <property type="entry name" value="DUF6461"/>
</dbReference>
<keyword evidence="2" id="KW-1185">Reference proteome</keyword>
<gene>
    <name evidence="1" type="ORF">QNN03_37950</name>
</gene>
<dbReference type="EMBL" id="JASJUS010000091">
    <property type="protein sequence ID" value="MDL2082204.1"/>
    <property type="molecule type" value="Genomic_DNA"/>
</dbReference>
<protein>
    <submittedName>
        <fullName evidence="1">DUF6461 domain-containing protein</fullName>
    </submittedName>
</protein>
<sequence length="202" mass="22465">MSDGVNWLLDSYSEGFCVAFCEGVTQEEFIRRIGGDPAHTLMLTRAQAEAINLAGRYPEMSDLEYYDLDDDELRESGFMEPGAEIVRTGRISEWAFAIQSFGAFLSESQIARQGSHGTRYVSFGRTVNMAAWVQYAIDGELMNSFDPLHPPRGRSLAGLQINELGNSDDPASAVLAHLEERFHIAIPIDADEQSLLTISLRR</sequence>
<proteinExistence type="predicted"/>